<dbReference type="PANTHER" id="PTHR46279:SF9">
    <property type="entry name" value="OS01G0116300 PROTEIN"/>
    <property type="match status" value="1"/>
</dbReference>
<keyword evidence="12 15" id="KW-1133">Transmembrane helix</keyword>
<evidence type="ECO:0000256" key="13">
    <source>
        <dbReference type="ARBA" id="ARBA00023136"/>
    </source>
</evidence>
<comment type="subcellular location">
    <subcellularLocation>
        <location evidence="2">Membrane</location>
        <topology evidence="2">Single-pass membrane protein</topology>
    </subcellularLocation>
</comment>
<dbReference type="GO" id="GO:0061630">
    <property type="term" value="F:ubiquitin protein ligase activity"/>
    <property type="evidence" value="ECO:0007669"/>
    <property type="project" value="UniProtKB-EC"/>
</dbReference>
<feature type="transmembrane region" description="Helical" evidence="15">
    <location>
        <begin position="250"/>
        <end position="271"/>
    </location>
</feature>
<evidence type="ECO:0000256" key="7">
    <source>
        <dbReference type="ARBA" id="ARBA00022723"/>
    </source>
</evidence>
<organism evidence="18 19">
    <name type="scientific">Dendrobium thyrsiflorum</name>
    <name type="common">Pinecone-like raceme dendrobium</name>
    <name type="synonym">Orchid</name>
    <dbReference type="NCBI Taxonomy" id="117978"/>
    <lineage>
        <taxon>Eukaryota</taxon>
        <taxon>Viridiplantae</taxon>
        <taxon>Streptophyta</taxon>
        <taxon>Embryophyta</taxon>
        <taxon>Tracheophyta</taxon>
        <taxon>Spermatophyta</taxon>
        <taxon>Magnoliopsida</taxon>
        <taxon>Liliopsida</taxon>
        <taxon>Asparagales</taxon>
        <taxon>Orchidaceae</taxon>
        <taxon>Epidendroideae</taxon>
        <taxon>Malaxideae</taxon>
        <taxon>Dendrobiinae</taxon>
        <taxon>Dendrobium</taxon>
    </lineage>
</organism>
<sequence length="278" mass="30779">MPWCHLLLLGIFPIAYALSNDCPSSMCRDMEIKFPFTLESSSNSCRTAGASANLSCSSTDETIITLPYSESYRVTSIDNDINGYGIFIEVLLSTKPSMSCPWQKGTQKRPNVNGSVFDVALSRFVVVNCTTKLSWRAVYDEVFGPISYLSKLDSFVYAMNELATIDKLSPSCTVVYNSEVLSNYPTGQSIQAIAPKSLQGQTASLYMNAEHLTCSDCFLEGKKCGYNIKRDTRFCFSQDSHHGSHHIAEGIVIGTSLVVFLIAALVVLYFFKKYSNEK</sequence>
<evidence type="ECO:0000256" key="10">
    <source>
        <dbReference type="ARBA" id="ARBA00022786"/>
    </source>
</evidence>
<dbReference type="EC" id="2.3.2.27" evidence="4"/>
<keyword evidence="7" id="KW-0479">Metal-binding</keyword>
<proteinExistence type="inferred from homology"/>
<evidence type="ECO:0000256" key="5">
    <source>
        <dbReference type="ARBA" id="ARBA00022679"/>
    </source>
</evidence>
<dbReference type="EMBL" id="JANQDX010000020">
    <property type="protein sequence ID" value="KAL0903385.1"/>
    <property type="molecule type" value="Genomic_DNA"/>
</dbReference>
<evidence type="ECO:0000256" key="11">
    <source>
        <dbReference type="ARBA" id="ARBA00022833"/>
    </source>
</evidence>
<comment type="pathway">
    <text evidence="3">Protein modification; protein ubiquitination.</text>
</comment>
<evidence type="ECO:0000256" key="1">
    <source>
        <dbReference type="ARBA" id="ARBA00000900"/>
    </source>
</evidence>
<reference evidence="18 19" key="1">
    <citation type="journal article" date="2024" name="Plant Biotechnol. J.">
        <title>Dendrobium thyrsiflorum genome and its molecular insights into genes involved in important horticultural traits.</title>
        <authorList>
            <person name="Chen B."/>
            <person name="Wang J.Y."/>
            <person name="Zheng P.J."/>
            <person name="Li K.L."/>
            <person name="Liang Y.M."/>
            <person name="Chen X.F."/>
            <person name="Zhang C."/>
            <person name="Zhao X."/>
            <person name="He X."/>
            <person name="Zhang G.Q."/>
            <person name="Liu Z.J."/>
            <person name="Xu Q."/>
        </authorList>
    </citation>
    <scope>NUCLEOTIDE SEQUENCE [LARGE SCALE GENOMIC DNA]</scope>
    <source>
        <strain evidence="18">GZMU011</strain>
    </source>
</reference>
<gene>
    <name evidence="18" type="ORF">M5K25_027761</name>
</gene>
<accession>A0ABD0TUM4</accession>
<evidence type="ECO:0000256" key="2">
    <source>
        <dbReference type="ARBA" id="ARBA00004167"/>
    </source>
</evidence>
<feature type="chain" id="PRO_5044806373" description="RING-type E3 ubiquitin transferase" evidence="16">
    <location>
        <begin position="18"/>
        <end position="278"/>
    </location>
</feature>
<dbReference type="InterPro" id="IPR046948">
    <property type="entry name" value="ATL20-22-like"/>
</dbReference>
<evidence type="ECO:0000256" key="9">
    <source>
        <dbReference type="ARBA" id="ARBA00022771"/>
    </source>
</evidence>
<keyword evidence="19" id="KW-1185">Reference proteome</keyword>
<keyword evidence="5" id="KW-0808">Transferase</keyword>
<dbReference type="AlphaFoldDB" id="A0ABD0TUM4"/>
<dbReference type="Pfam" id="PF13947">
    <property type="entry name" value="GUB_WAK_bind"/>
    <property type="match status" value="1"/>
</dbReference>
<evidence type="ECO:0000256" key="3">
    <source>
        <dbReference type="ARBA" id="ARBA00004906"/>
    </source>
</evidence>
<comment type="similarity">
    <text evidence="14">Belongs to the RING-type zinc finger family. ATL subfamily.</text>
</comment>
<feature type="domain" description="Wall-associated receptor kinase galacturonan-binding" evidence="17">
    <location>
        <begin position="22"/>
        <end position="80"/>
    </location>
</feature>
<evidence type="ECO:0000256" key="8">
    <source>
        <dbReference type="ARBA" id="ARBA00022729"/>
    </source>
</evidence>
<evidence type="ECO:0000313" key="18">
    <source>
        <dbReference type="EMBL" id="KAL0903385.1"/>
    </source>
</evidence>
<keyword evidence="11" id="KW-0862">Zinc</keyword>
<comment type="caution">
    <text evidence="18">The sequence shown here is derived from an EMBL/GenBank/DDBJ whole genome shotgun (WGS) entry which is preliminary data.</text>
</comment>
<evidence type="ECO:0000256" key="6">
    <source>
        <dbReference type="ARBA" id="ARBA00022692"/>
    </source>
</evidence>
<evidence type="ECO:0000256" key="14">
    <source>
        <dbReference type="ARBA" id="ARBA00024209"/>
    </source>
</evidence>
<keyword evidence="9" id="KW-0863">Zinc-finger</keyword>
<evidence type="ECO:0000256" key="12">
    <source>
        <dbReference type="ARBA" id="ARBA00022989"/>
    </source>
</evidence>
<keyword evidence="10" id="KW-0833">Ubl conjugation pathway</keyword>
<evidence type="ECO:0000259" key="17">
    <source>
        <dbReference type="Pfam" id="PF13947"/>
    </source>
</evidence>
<protein>
    <recommendedName>
        <fullName evidence="4">RING-type E3 ubiquitin transferase</fullName>
        <ecNumber evidence="4">2.3.2.27</ecNumber>
    </recommendedName>
</protein>
<dbReference type="PANTHER" id="PTHR46279">
    <property type="entry name" value="RING/U-BOX SUPERFAMILY PROTEIN"/>
    <property type="match status" value="1"/>
</dbReference>
<comment type="catalytic activity">
    <reaction evidence="1">
        <text>S-ubiquitinyl-[E2 ubiquitin-conjugating enzyme]-L-cysteine + [acceptor protein]-L-lysine = [E2 ubiquitin-conjugating enzyme]-L-cysteine + N(6)-ubiquitinyl-[acceptor protein]-L-lysine.</text>
        <dbReference type="EC" id="2.3.2.27"/>
    </reaction>
</comment>
<dbReference type="GO" id="GO:0016020">
    <property type="term" value="C:membrane"/>
    <property type="evidence" value="ECO:0007669"/>
    <property type="project" value="UniProtKB-SubCell"/>
</dbReference>
<keyword evidence="13 15" id="KW-0472">Membrane</keyword>
<name>A0ABD0TUM4_DENTH</name>
<evidence type="ECO:0000313" key="19">
    <source>
        <dbReference type="Proteomes" id="UP001552299"/>
    </source>
</evidence>
<keyword evidence="8 16" id="KW-0732">Signal</keyword>
<evidence type="ECO:0000256" key="16">
    <source>
        <dbReference type="SAM" id="SignalP"/>
    </source>
</evidence>
<keyword evidence="6 15" id="KW-0812">Transmembrane</keyword>
<evidence type="ECO:0000256" key="15">
    <source>
        <dbReference type="SAM" id="Phobius"/>
    </source>
</evidence>
<evidence type="ECO:0000256" key="4">
    <source>
        <dbReference type="ARBA" id="ARBA00012483"/>
    </source>
</evidence>
<feature type="signal peptide" evidence="16">
    <location>
        <begin position="1"/>
        <end position="17"/>
    </location>
</feature>
<dbReference type="Proteomes" id="UP001552299">
    <property type="component" value="Unassembled WGS sequence"/>
</dbReference>
<dbReference type="GO" id="GO:0008270">
    <property type="term" value="F:zinc ion binding"/>
    <property type="evidence" value="ECO:0007669"/>
    <property type="project" value="UniProtKB-KW"/>
</dbReference>
<dbReference type="InterPro" id="IPR025287">
    <property type="entry name" value="WAK_GUB"/>
</dbReference>